<feature type="transmembrane region" description="Helical" evidence="2">
    <location>
        <begin position="74"/>
        <end position="95"/>
    </location>
</feature>
<name>A0ABQ6FM37_9CHLR</name>
<sequence length="210" mass="23538">MPTTFISLLGTRSAPRYPAFGHIFASINGPRVTRSSRQTQPRQAQARHTDKVLPTTRTQETRPRVQQRRPPGHWLVSLGLGMILMLLLVAAWQFVLPRATTAYNDWRYGNPRTFQIDAFVGHETVATTPSHFIVLNLNGDIQVIEMPGGDQNKVQRYQVTQLSGPTAASIPVTLEFVDSNHTHHPDMLVHIQDTQILLKNVNGTFKIANS</sequence>
<protein>
    <submittedName>
        <fullName evidence="3">Uncharacterized protein</fullName>
    </submittedName>
</protein>
<feature type="region of interest" description="Disordered" evidence="1">
    <location>
        <begin position="31"/>
        <end position="69"/>
    </location>
</feature>
<keyword evidence="2" id="KW-0812">Transmembrane</keyword>
<gene>
    <name evidence="3" type="ORF">KDH_21680</name>
</gene>
<evidence type="ECO:0000313" key="4">
    <source>
        <dbReference type="Proteomes" id="UP001344906"/>
    </source>
</evidence>
<keyword evidence="2" id="KW-0472">Membrane</keyword>
<dbReference type="RefSeq" id="WP_338249558.1">
    <property type="nucleotide sequence ID" value="NZ_BSRI01000001.1"/>
</dbReference>
<keyword evidence="4" id="KW-1185">Reference proteome</keyword>
<evidence type="ECO:0000256" key="1">
    <source>
        <dbReference type="SAM" id="MobiDB-lite"/>
    </source>
</evidence>
<evidence type="ECO:0000256" key="2">
    <source>
        <dbReference type="SAM" id="Phobius"/>
    </source>
</evidence>
<comment type="caution">
    <text evidence="3">The sequence shown here is derived from an EMBL/GenBank/DDBJ whole genome shotgun (WGS) entry which is preliminary data.</text>
</comment>
<proteinExistence type="predicted"/>
<reference evidence="3 4" key="1">
    <citation type="submission" date="2023-02" db="EMBL/GenBank/DDBJ databases">
        <title>Dictyobacter halimunensis sp. nov., a new member of the class Ktedonobacteria from forest soil in a geothermal area.</title>
        <authorList>
            <person name="Rachmania M.K."/>
            <person name="Ningsih F."/>
            <person name="Sakai Y."/>
            <person name="Yabe S."/>
            <person name="Yokota A."/>
            <person name="Sjamsuridzal W."/>
        </authorList>
    </citation>
    <scope>NUCLEOTIDE SEQUENCE [LARGE SCALE GENOMIC DNA]</scope>
    <source>
        <strain evidence="3 4">S3.2.2.5</strain>
    </source>
</reference>
<organism evidence="3 4">
    <name type="scientific">Dictyobacter halimunensis</name>
    <dbReference type="NCBI Taxonomy" id="3026934"/>
    <lineage>
        <taxon>Bacteria</taxon>
        <taxon>Bacillati</taxon>
        <taxon>Chloroflexota</taxon>
        <taxon>Ktedonobacteria</taxon>
        <taxon>Ktedonobacterales</taxon>
        <taxon>Dictyobacteraceae</taxon>
        <taxon>Dictyobacter</taxon>
    </lineage>
</organism>
<evidence type="ECO:0000313" key="3">
    <source>
        <dbReference type="EMBL" id="GLV55321.1"/>
    </source>
</evidence>
<accession>A0ABQ6FM37</accession>
<dbReference type="Proteomes" id="UP001344906">
    <property type="component" value="Unassembled WGS sequence"/>
</dbReference>
<feature type="compositionally biased region" description="Polar residues" evidence="1">
    <location>
        <begin position="33"/>
        <end position="43"/>
    </location>
</feature>
<dbReference type="EMBL" id="BSRI01000001">
    <property type="protein sequence ID" value="GLV55321.1"/>
    <property type="molecule type" value="Genomic_DNA"/>
</dbReference>
<keyword evidence="2" id="KW-1133">Transmembrane helix</keyword>